<name>A0A7C6EBG8_UNCW3</name>
<comment type="caution">
    <text evidence="1">The sequence shown here is derived from an EMBL/GenBank/DDBJ whole genome shotgun (WGS) entry which is preliminary data.</text>
</comment>
<reference evidence="1" key="1">
    <citation type="journal article" date="2020" name="mSystems">
        <title>Genome- and Community-Level Interaction Insights into Carbon Utilization and Element Cycling Functions of Hydrothermarchaeota in Hydrothermal Sediment.</title>
        <authorList>
            <person name="Zhou Z."/>
            <person name="Liu Y."/>
            <person name="Xu W."/>
            <person name="Pan J."/>
            <person name="Luo Z.H."/>
            <person name="Li M."/>
        </authorList>
    </citation>
    <scope>NUCLEOTIDE SEQUENCE [LARGE SCALE GENOMIC DNA]</scope>
    <source>
        <strain evidence="1">SpSt-876</strain>
    </source>
</reference>
<gene>
    <name evidence="1" type="ORF">ENW73_00235</name>
</gene>
<protein>
    <submittedName>
        <fullName evidence="1">Uncharacterized protein</fullName>
    </submittedName>
</protein>
<accession>A0A7C6EBG8</accession>
<proteinExistence type="predicted"/>
<evidence type="ECO:0000313" key="1">
    <source>
        <dbReference type="EMBL" id="HHS51281.1"/>
    </source>
</evidence>
<organism evidence="1">
    <name type="scientific">candidate division WOR-3 bacterium</name>
    <dbReference type="NCBI Taxonomy" id="2052148"/>
    <lineage>
        <taxon>Bacteria</taxon>
        <taxon>Bacteria division WOR-3</taxon>
    </lineage>
</organism>
<dbReference type="AlphaFoldDB" id="A0A7C6EBG8"/>
<sequence length="74" mass="8107">MIHKSEIKNALKKAGVEATDETPGKRGSWAFTIAGMHSGYYPGEIEAVVAGLKCVEELTRLLKHFNQHKPDLSA</sequence>
<dbReference type="EMBL" id="DTLI01000009">
    <property type="protein sequence ID" value="HHS51281.1"/>
    <property type="molecule type" value="Genomic_DNA"/>
</dbReference>